<protein>
    <recommendedName>
        <fullName evidence="2 10">FAD:protein FMN transferase</fullName>
        <ecNumber evidence="1 10">2.7.1.180</ecNumber>
    </recommendedName>
    <alternativeName>
        <fullName evidence="8 10">Flavin transferase</fullName>
    </alternativeName>
</protein>
<sequence>MTGVSRRRFLAISAAAFAAGPARGEEIFRWQGIALGARASITLAHPDARRITARARAEIDRLEDIFSLYRPRSALARLNRDGRLDNPPFELLECLGLCGAIHAATGGAFDPTVQPLWALYAACAQSGTTPSADEIAGISQRVGWENLRFDGGGVRFARPGMALTLNGIAQGYIADRVAAMLRAEGLTDVMVDTGELHALGGRPGGGDRPVALQAGGQRIPDAVHLRDRALASSAPTGTRIGTAGHILNPETGRPAPSRWTLVSVAAPSAAIADGLSTAGCLMSRKAFARAVGGFAGAEIVHLA</sequence>
<evidence type="ECO:0000313" key="13">
    <source>
        <dbReference type="Proteomes" id="UP000236742"/>
    </source>
</evidence>
<evidence type="ECO:0000256" key="11">
    <source>
        <dbReference type="PIRSR" id="PIRSR006268-2"/>
    </source>
</evidence>
<reference evidence="13" key="1">
    <citation type="submission" date="2016-10" db="EMBL/GenBank/DDBJ databases">
        <authorList>
            <person name="Varghese N."/>
            <person name="Submissions S."/>
        </authorList>
    </citation>
    <scope>NUCLEOTIDE SEQUENCE [LARGE SCALE GENOMIC DNA]</scope>
    <source>
        <strain evidence="13">DSM 23413</strain>
    </source>
</reference>
<dbReference type="Proteomes" id="UP000236742">
    <property type="component" value="Unassembled WGS sequence"/>
</dbReference>
<dbReference type="Gene3D" id="3.10.520.10">
    <property type="entry name" value="ApbE-like domains"/>
    <property type="match status" value="1"/>
</dbReference>
<keyword evidence="4 10" id="KW-0808">Transferase</keyword>
<evidence type="ECO:0000256" key="1">
    <source>
        <dbReference type="ARBA" id="ARBA00011955"/>
    </source>
</evidence>
<dbReference type="GO" id="GO:0046872">
    <property type="term" value="F:metal ion binding"/>
    <property type="evidence" value="ECO:0007669"/>
    <property type="project" value="UniProtKB-UniRule"/>
</dbReference>
<dbReference type="InterPro" id="IPR024932">
    <property type="entry name" value="ApbE"/>
</dbReference>
<dbReference type="EMBL" id="FNVD01000017">
    <property type="protein sequence ID" value="SEG22382.1"/>
    <property type="molecule type" value="Genomic_DNA"/>
</dbReference>
<evidence type="ECO:0000256" key="9">
    <source>
        <dbReference type="ARBA" id="ARBA00048540"/>
    </source>
</evidence>
<dbReference type="OrthoDB" id="9778595at2"/>
<keyword evidence="3 10" id="KW-0285">Flavoprotein</keyword>
<dbReference type="AlphaFoldDB" id="A0A1H5YF77"/>
<feature type="binding site" evidence="11">
    <location>
        <position position="273"/>
    </location>
    <ligand>
        <name>Mg(2+)</name>
        <dbReference type="ChEBI" id="CHEBI:18420"/>
    </ligand>
</feature>
<proteinExistence type="inferred from homology"/>
<dbReference type="InterPro" id="IPR003374">
    <property type="entry name" value="ApbE-like_sf"/>
</dbReference>
<evidence type="ECO:0000256" key="3">
    <source>
        <dbReference type="ARBA" id="ARBA00022630"/>
    </source>
</evidence>
<comment type="catalytic activity">
    <reaction evidence="9 10">
        <text>L-threonyl-[protein] + FAD = FMN-L-threonyl-[protein] + AMP + H(+)</text>
        <dbReference type="Rhea" id="RHEA:36847"/>
        <dbReference type="Rhea" id="RHEA-COMP:11060"/>
        <dbReference type="Rhea" id="RHEA-COMP:11061"/>
        <dbReference type="ChEBI" id="CHEBI:15378"/>
        <dbReference type="ChEBI" id="CHEBI:30013"/>
        <dbReference type="ChEBI" id="CHEBI:57692"/>
        <dbReference type="ChEBI" id="CHEBI:74257"/>
        <dbReference type="ChEBI" id="CHEBI:456215"/>
        <dbReference type="EC" id="2.7.1.180"/>
    </reaction>
</comment>
<evidence type="ECO:0000256" key="2">
    <source>
        <dbReference type="ARBA" id="ARBA00016337"/>
    </source>
</evidence>
<gene>
    <name evidence="12" type="ORF">SAMN05421751_11736</name>
</gene>
<keyword evidence="5 10" id="KW-0479">Metal-binding</keyword>
<dbReference type="SUPFAM" id="SSF143631">
    <property type="entry name" value="ApbE-like"/>
    <property type="match status" value="1"/>
</dbReference>
<dbReference type="PANTHER" id="PTHR30040">
    <property type="entry name" value="THIAMINE BIOSYNTHESIS LIPOPROTEIN APBE"/>
    <property type="match status" value="1"/>
</dbReference>
<feature type="binding site" evidence="11">
    <location>
        <position position="277"/>
    </location>
    <ligand>
        <name>Mg(2+)</name>
        <dbReference type="ChEBI" id="CHEBI:18420"/>
    </ligand>
</feature>
<dbReference type="EC" id="2.7.1.180" evidence="1 10"/>
<keyword evidence="12" id="KW-0449">Lipoprotein</keyword>
<dbReference type="PIRSF" id="PIRSF006268">
    <property type="entry name" value="ApbE"/>
    <property type="match status" value="1"/>
</dbReference>
<comment type="cofactor">
    <cofactor evidence="11">
        <name>Mg(2+)</name>
        <dbReference type="ChEBI" id="CHEBI:18420"/>
    </cofactor>
    <cofactor evidence="11">
        <name>Mn(2+)</name>
        <dbReference type="ChEBI" id="CHEBI:29035"/>
    </cofactor>
    <text evidence="11">Magnesium. Can also use manganese.</text>
</comment>
<dbReference type="PROSITE" id="PS51318">
    <property type="entry name" value="TAT"/>
    <property type="match status" value="1"/>
</dbReference>
<evidence type="ECO:0000256" key="4">
    <source>
        <dbReference type="ARBA" id="ARBA00022679"/>
    </source>
</evidence>
<dbReference type="PANTHER" id="PTHR30040:SF2">
    <property type="entry name" value="FAD:PROTEIN FMN TRANSFERASE"/>
    <property type="match status" value="1"/>
</dbReference>
<organism evidence="12 13">
    <name type="scientific">Jhaorihella thermophila</name>
    <dbReference type="NCBI Taxonomy" id="488547"/>
    <lineage>
        <taxon>Bacteria</taxon>
        <taxon>Pseudomonadati</taxon>
        <taxon>Pseudomonadota</taxon>
        <taxon>Alphaproteobacteria</taxon>
        <taxon>Rhodobacterales</taxon>
        <taxon>Paracoccaceae</taxon>
        <taxon>Jhaorihella</taxon>
    </lineage>
</organism>
<dbReference type="Pfam" id="PF02424">
    <property type="entry name" value="ApbE"/>
    <property type="match status" value="1"/>
</dbReference>
<dbReference type="GO" id="GO:0016740">
    <property type="term" value="F:transferase activity"/>
    <property type="evidence" value="ECO:0007669"/>
    <property type="project" value="UniProtKB-UniRule"/>
</dbReference>
<evidence type="ECO:0000256" key="6">
    <source>
        <dbReference type="ARBA" id="ARBA00022827"/>
    </source>
</evidence>
<dbReference type="InterPro" id="IPR006311">
    <property type="entry name" value="TAT_signal"/>
</dbReference>
<accession>A0A1H5YF77</accession>
<comment type="similarity">
    <text evidence="10">Belongs to the ApbE family.</text>
</comment>
<dbReference type="RefSeq" id="WP_104008985.1">
    <property type="nucleotide sequence ID" value="NZ_FNVD01000017.1"/>
</dbReference>
<evidence type="ECO:0000256" key="8">
    <source>
        <dbReference type="ARBA" id="ARBA00031306"/>
    </source>
</evidence>
<feature type="binding site" evidence="11">
    <location>
        <position position="167"/>
    </location>
    <ligand>
        <name>Mg(2+)</name>
        <dbReference type="ChEBI" id="CHEBI:18420"/>
    </ligand>
</feature>
<evidence type="ECO:0000313" key="12">
    <source>
        <dbReference type="EMBL" id="SEG22382.1"/>
    </source>
</evidence>
<evidence type="ECO:0000256" key="5">
    <source>
        <dbReference type="ARBA" id="ARBA00022723"/>
    </source>
</evidence>
<keyword evidence="6 10" id="KW-0274">FAD</keyword>
<name>A0A1H5YF77_9RHOB</name>
<keyword evidence="7 10" id="KW-0460">Magnesium</keyword>
<keyword evidence="13" id="KW-1185">Reference proteome</keyword>
<evidence type="ECO:0000256" key="7">
    <source>
        <dbReference type="ARBA" id="ARBA00022842"/>
    </source>
</evidence>
<evidence type="ECO:0000256" key="10">
    <source>
        <dbReference type="PIRNR" id="PIRNR006268"/>
    </source>
</evidence>